<gene>
    <name evidence="4" type="ORF">SPBR_05531</name>
</gene>
<reference evidence="4 5" key="1">
    <citation type="journal article" date="2014" name="BMC Genomics">
        <title>Comparative genomics of the major fungal agents of human and animal Sporotrichosis: Sporothrix schenckii and Sporothrix brasiliensis.</title>
        <authorList>
            <person name="Teixeira M.M."/>
            <person name="de Almeida L.G."/>
            <person name="Kubitschek-Barreira P."/>
            <person name="Alves F.L."/>
            <person name="Kioshima E.S."/>
            <person name="Abadio A.K."/>
            <person name="Fernandes L."/>
            <person name="Derengowski L.S."/>
            <person name="Ferreira K.S."/>
            <person name="Souza R.C."/>
            <person name="Ruiz J.C."/>
            <person name="de Andrade N.C."/>
            <person name="Paes H.C."/>
            <person name="Nicola A.M."/>
            <person name="Albuquerque P."/>
            <person name="Gerber A.L."/>
            <person name="Martins V.P."/>
            <person name="Peconick L.D."/>
            <person name="Neto A.V."/>
            <person name="Chaucanez C.B."/>
            <person name="Silva P.A."/>
            <person name="Cunha O.L."/>
            <person name="de Oliveira F.F."/>
            <person name="dos Santos T.C."/>
            <person name="Barros A.L."/>
            <person name="Soares M.A."/>
            <person name="de Oliveira L.M."/>
            <person name="Marini M.M."/>
            <person name="Villalobos-Duno H."/>
            <person name="Cunha M.M."/>
            <person name="de Hoog S."/>
            <person name="da Silveira J.F."/>
            <person name="Henrissat B."/>
            <person name="Nino-Vega G.A."/>
            <person name="Cisalpino P.S."/>
            <person name="Mora-Montes H.M."/>
            <person name="Almeida S.R."/>
            <person name="Stajich J.E."/>
            <person name="Lopes-Bezerra L.M."/>
            <person name="Vasconcelos A.T."/>
            <person name="Felipe M.S."/>
        </authorList>
    </citation>
    <scope>NUCLEOTIDE SEQUENCE [LARGE SCALE GENOMIC DNA]</scope>
    <source>
        <strain evidence="4 5">5110</strain>
    </source>
</reference>
<dbReference type="OrthoDB" id="5245376at2759"/>
<keyword evidence="1" id="KW-0863">Zinc-finger</keyword>
<evidence type="ECO:0000313" key="4">
    <source>
        <dbReference type="EMBL" id="KIH94436.1"/>
    </source>
</evidence>
<dbReference type="PROSITE" id="PS50157">
    <property type="entry name" value="ZINC_FINGER_C2H2_2"/>
    <property type="match status" value="1"/>
</dbReference>
<keyword evidence="1" id="KW-0479">Metal-binding</keyword>
<feature type="region of interest" description="Disordered" evidence="2">
    <location>
        <begin position="819"/>
        <end position="866"/>
    </location>
</feature>
<comment type="caution">
    <text evidence="4">The sequence shown here is derived from an EMBL/GenBank/DDBJ whole genome shotgun (WGS) entry which is preliminary data.</text>
</comment>
<sequence>MDRMSSQQGSPSHGVMMPPPYANLKPAMVDYIVNSDDVPVGAKLHGHGLTAITPPCFLYREHPAGPASEFSATPDSTYGTNSFRNKPSTGGRSLHDGSNATTLSGLARLDTAIGGIQLDTRSAASLPPSDFYMPATSDSENWTQGSIPTFSHMTHDDLFENATTGFDTTDMFSTPDINDSQSVNGAAEIVELHSFQNQNGHNCSLCPKNNRKVTKTRSEMINNDPLESDLAGMGLPSEPDITQSPALDTEVGSIDLHDFVSEMNELMAEPFTSATWTSASTRPLVPATKNESMATRLMSSKLRSIHPTISATSDVFNFASALPLSLPSPTLLSPQIPSSAPSLGHQRPSTFHSTPNPPVTVHQLYGHPWQQRMNPKPPLDRPRDGSDVLFGTHTWPRFERHSVPVEPVAPKRDVHRAYADRYGMDAIRRMQTGPDPSPLLKYTDGTWASVHFHSMLAGPSKGMSPGLDAVAGAPNRHIQLQDDLSEIMAVETQTSSDGGRNDDVAASIDAVAINEGDSMKQPQQPLKRQRGEEKSHDQDAQEEQRLKVSRASPTVLQETQEVTRDLSVGAESYIDLTVPDVESEFEDVDAKGPTDVDETYASAAVMDDIAFDTLSDDRLQAVLKRLKRLDDAGGRLESLGFRLVEVPVTPAKRSVPSVRSEHTATKEAGRHPCAQDGCSASFVSKASLRKHEKRHQRPYACTFSCMMKGSDAKLFGSKNDWKRHEEGLHFQEPVHGEEWQCGEMMDTVDENVRVPCCQVFKSAPIYRRHLVRQHGYSVDDKKTLREKTARYRAVPAESCRYWCGFCETYIRVTARVQPASTKTSGESSNSDTNAKAVAESSAANMDDADDDDAGKGKGKQRETASEPQLCRDGYILFSEFLSKRFNHIDNHFVGRGERKMNIAEWVPDDALGPEPNYNDSEVSLRSHRSNHDDAAFRKRHHGDDQLSRTKRSKSSRRKAGARFFSWVCCRCKIINTANSDVMCNDCQHAMCGVCDRE</sequence>
<evidence type="ECO:0000259" key="3">
    <source>
        <dbReference type="PROSITE" id="PS50157"/>
    </source>
</evidence>
<dbReference type="InterPro" id="IPR013087">
    <property type="entry name" value="Znf_C2H2_type"/>
</dbReference>
<evidence type="ECO:0000313" key="5">
    <source>
        <dbReference type="Proteomes" id="UP000031575"/>
    </source>
</evidence>
<dbReference type="Gene3D" id="3.30.160.60">
    <property type="entry name" value="Classic Zinc Finger"/>
    <property type="match status" value="1"/>
</dbReference>
<feature type="domain" description="C2H2-type" evidence="3">
    <location>
        <begin position="671"/>
        <end position="700"/>
    </location>
</feature>
<feature type="compositionally biased region" description="Polar residues" evidence="2">
    <location>
        <begin position="819"/>
        <end position="833"/>
    </location>
</feature>
<dbReference type="SMART" id="SM00355">
    <property type="entry name" value="ZnF_C2H2"/>
    <property type="match status" value="2"/>
</dbReference>
<organism evidence="4 5">
    <name type="scientific">Sporothrix brasiliensis 5110</name>
    <dbReference type="NCBI Taxonomy" id="1398154"/>
    <lineage>
        <taxon>Eukaryota</taxon>
        <taxon>Fungi</taxon>
        <taxon>Dikarya</taxon>
        <taxon>Ascomycota</taxon>
        <taxon>Pezizomycotina</taxon>
        <taxon>Sordariomycetes</taxon>
        <taxon>Sordariomycetidae</taxon>
        <taxon>Ophiostomatales</taxon>
        <taxon>Ophiostomataceae</taxon>
        <taxon>Sporothrix</taxon>
    </lineage>
</organism>
<feature type="region of interest" description="Disordered" evidence="2">
    <location>
        <begin position="67"/>
        <end position="99"/>
    </location>
</feature>
<dbReference type="VEuPathDB" id="FungiDB:SPBR_05531"/>
<keyword evidence="1" id="KW-0862">Zinc</keyword>
<keyword evidence="5" id="KW-1185">Reference proteome</keyword>
<feature type="region of interest" description="Disordered" evidence="2">
    <location>
        <begin position="513"/>
        <end position="552"/>
    </location>
</feature>
<feature type="compositionally biased region" description="Basic and acidic residues" evidence="2">
    <location>
        <begin position="853"/>
        <end position="864"/>
    </location>
</feature>
<feature type="region of interest" description="Disordered" evidence="2">
    <location>
        <begin position="907"/>
        <end position="954"/>
    </location>
</feature>
<dbReference type="EMBL" id="AWTV01000004">
    <property type="protein sequence ID" value="KIH94436.1"/>
    <property type="molecule type" value="Genomic_DNA"/>
</dbReference>
<evidence type="ECO:0000256" key="2">
    <source>
        <dbReference type="SAM" id="MobiDB-lite"/>
    </source>
</evidence>
<evidence type="ECO:0000256" key="1">
    <source>
        <dbReference type="PROSITE-ProRule" id="PRU00042"/>
    </source>
</evidence>
<feature type="compositionally biased region" description="Basic and acidic residues" evidence="2">
    <location>
        <begin position="529"/>
        <end position="546"/>
    </location>
</feature>
<dbReference type="Proteomes" id="UP000031575">
    <property type="component" value="Unassembled WGS sequence"/>
</dbReference>
<feature type="compositionally biased region" description="Basic and acidic residues" evidence="2">
    <location>
        <begin position="929"/>
        <end position="947"/>
    </location>
</feature>
<protein>
    <recommendedName>
        <fullName evidence="3">C2H2-type domain-containing protein</fullName>
    </recommendedName>
</protein>
<feature type="compositionally biased region" description="Polar residues" evidence="2">
    <location>
        <begin position="70"/>
        <end position="99"/>
    </location>
</feature>
<dbReference type="AlphaFoldDB" id="A0A0C2IZ95"/>
<proteinExistence type="predicted"/>
<dbReference type="GeneID" id="63678715"/>
<dbReference type="HOGENOM" id="CLU_300378_0_0_1"/>
<accession>A0A0C2IZ95</accession>
<dbReference type="GO" id="GO:0008270">
    <property type="term" value="F:zinc ion binding"/>
    <property type="evidence" value="ECO:0007669"/>
    <property type="project" value="UniProtKB-KW"/>
</dbReference>
<dbReference type="PROSITE" id="PS00028">
    <property type="entry name" value="ZINC_FINGER_C2H2_1"/>
    <property type="match status" value="1"/>
</dbReference>
<name>A0A0C2IZ95_9PEZI</name>
<dbReference type="RefSeq" id="XP_040622446.1">
    <property type="nucleotide sequence ID" value="XM_040763794.1"/>
</dbReference>